<keyword evidence="6" id="KW-0472">Membrane</keyword>
<dbReference type="GO" id="GO:0005886">
    <property type="term" value="C:plasma membrane"/>
    <property type="evidence" value="ECO:0007669"/>
    <property type="project" value="UniProtKB-SubCell"/>
</dbReference>
<organism evidence="10">
    <name type="scientific">Trypanosoma brucei</name>
    <dbReference type="NCBI Taxonomy" id="5691"/>
    <lineage>
        <taxon>Eukaryota</taxon>
        <taxon>Discoba</taxon>
        <taxon>Euglenozoa</taxon>
        <taxon>Kinetoplastea</taxon>
        <taxon>Metakinetoplastina</taxon>
        <taxon>Trypanosomatida</taxon>
        <taxon>Trypanosomatidae</taxon>
        <taxon>Trypanosoma</taxon>
    </lineage>
</organism>
<comment type="subcellular location">
    <subcellularLocation>
        <location evidence="2">Cell membrane</location>
        <topology evidence="2">Lipid-anchor</topology>
        <topology evidence="2">GPI-anchor</topology>
    </subcellularLocation>
</comment>
<evidence type="ECO:0000256" key="2">
    <source>
        <dbReference type="ARBA" id="ARBA00004609"/>
    </source>
</evidence>
<evidence type="ECO:0000256" key="5">
    <source>
        <dbReference type="ARBA" id="ARBA00022729"/>
    </source>
</evidence>
<proteinExistence type="predicted"/>
<dbReference type="VEuPathDB" id="TriTrypDB:Tb427_000420900"/>
<evidence type="ECO:0000256" key="6">
    <source>
        <dbReference type="ARBA" id="ARBA00023136"/>
    </source>
</evidence>
<evidence type="ECO:0000256" key="1">
    <source>
        <dbReference type="ARBA" id="ARBA00002523"/>
    </source>
</evidence>
<keyword evidence="7" id="KW-0325">Glycoprotein</keyword>
<feature type="domain" description="Trypanosome variant surface glycoprotein B-type N-terminal" evidence="9">
    <location>
        <begin position="48"/>
        <end position="145"/>
    </location>
</feature>
<evidence type="ECO:0000259" key="9">
    <source>
        <dbReference type="Pfam" id="PF13206"/>
    </source>
</evidence>
<keyword evidence="4" id="KW-0336">GPI-anchor</keyword>
<keyword evidence="3" id="KW-1003">Cell membrane</keyword>
<keyword evidence="8" id="KW-0449">Lipoprotein</keyword>
<evidence type="ECO:0000256" key="7">
    <source>
        <dbReference type="ARBA" id="ARBA00023180"/>
    </source>
</evidence>
<reference evidence="10" key="1">
    <citation type="submission" date="2016-12" db="EMBL/GenBank/DDBJ databases">
        <title>Extending the VSGnome of Trypanosoma brucei strain TREU927.</title>
        <authorList>
            <person name="Cross G.A."/>
        </authorList>
    </citation>
    <scope>NUCLEOTIDE SEQUENCE</scope>
    <source>
        <strain evidence="10">Tb927.99.2122</strain>
    </source>
</reference>
<keyword evidence="5" id="KW-0732">Signal</keyword>
<name>A0A1V0FZ03_9TRYP</name>
<protein>
    <submittedName>
        <fullName evidence="10">Variant surface glycoprotein</fullName>
    </submittedName>
</protein>
<evidence type="ECO:0000256" key="3">
    <source>
        <dbReference type="ARBA" id="ARBA00022475"/>
    </source>
</evidence>
<evidence type="ECO:0000256" key="8">
    <source>
        <dbReference type="ARBA" id="ARBA00023288"/>
    </source>
</evidence>
<dbReference type="Pfam" id="PF13206">
    <property type="entry name" value="VSG_B"/>
    <property type="match status" value="1"/>
</dbReference>
<evidence type="ECO:0000256" key="4">
    <source>
        <dbReference type="ARBA" id="ARBA00022622"/>
    </source>
</evidence>
<dbReference type="EMBL" id="KY404752">
    <property type="protein sequence ID" value="ARB51003.1"/>
    <property type="molecule type" value="Genomic_DNA"/>
</dbReference>
<dbReference type="InterPro" id="IPR025932">
    <property type="entry name" value="Trypano_VSG_B_N_dom"/>
</dbReference>
<dbReference type="GO" id="GO:0098552">
    <property type="term" value="C:side of membrane"/>
    <property type="evidence" value="ECO:0007669"/>
    <property type="project" value="UniProtKB-KW"/>
</dbReference>
<comment type="function">
    <text evidence="1">VSG forms a coat on the surface of the parasite. The trypanosome evades the immune response of the host by expressing a series of antigenically distinct VSGs from an estimated 1000 VSG genes.</text>
</comment>
<dbReference type="AlphaFoldDB" id="A0A1V0FZ03"/>
<sequence length="153" mass="17697">MAIIKPITSTHVWRKINTDYSRNTMPHVHYVFSATFISGEMVWHSTYQTIRTLANKHKYRELCKILALARTDITLQDLSSPPHEDINLVMDITMSLSDPSWQDMFVKDKSKGEWHANAADANQKGKGYEDQWADWLAARKRIKKLSKQPHSKG</sequence>
<evidence type="ECO:0000313" key="10">
    <source>
        <dbReference type="EMBL" id="ARB51003.1"/>
    </source>
</evidence>
<accession>A0A1V0FZ03</accession>